<keyword evidence="3" id="KW-1185">Reference proteome</keyword>
<evidence type="ECO:0000313" key="3">
    <source>
        <dbReference type="Proteomes" id="UP000243778"/>
    </source>
</evidence>
<dbReference type="AlphaFoldDB" id="A0A1H2XM59"/>
<proteinExistence type="predicted"/>
<dbReference type="EMBL" id="FNNU01000002">
    <property type="protein sequence ID" value="SDW93972.1"/>
    <property type="molecule type" value="Genomic_DNA"/>
</dbReference>
<dbReference type="PROSITE" id="PS51257">
    <property type="entry name" value="PROKAR_LIPOPROTEIN"/>
    <property type="match status" value="1"/>
</dbReference>
<dbReference type="RefSeq" id="WP_090227150.1">
    <property type="nucleotide sequence ID" value="NZ_CAURGU010000001.1"/>
</dbReference>
<sequence>MNRLKILGLSALLLLAACAQQPYRDESLPLDERLALLGFRQGEATDSILAFNVSGWQHLDSRHITLESGIGRNFLIVFSNPCYNLESGNRIGYSTTGGSLTRLDRIVAVDNGMPQSCLIGDIYRLEKLPKAERKES</sequence>
<dbReference type="OrthoDB" id="9155375at2"/>
<feature type="signal peptide" evidence="1">
    <location>
        <begin position="1"/>
        <end position="19"/>
    </location>
</feature>
<evidence type="ECO:0000256" key="1">
    <source>
        <dbReference type="SAM" id="SignalP"/>
    </source>
</evidence>
<dbReference type="Proteomes" id="UP000243778">
    <property type="component" value="Unassembled WGS sequence"/>
</dbReference>
<dbReference type="Pfam" id="PF20101">
    <property type="entry name" value="DUF6491"/>
    <property type="match status" value="1"/>
</dbReference>
<evidence type="ECO:0000313" key="2">
    <source>
        <dbReference type="EMBL" id="SDW93972.1"/>
    </source>
</evidence>
<feature type="chain" id="PRO_5017423925" description="Lipoprotein" evidence="1">
    <location>
        <begin position="20"/>
        <end position="136"/>
    </location>
</feature>
<evidence type="ECO:0008006" key="4">
    <source>
        <dbReference type="Google" id="ProtNLM"/>
    </source>
</evidence>
<keyword evidence="1" id="KW-0732">Signal</keyword>
<dbReference type="InterPro" id="IPR045500">
    <property type="entry name" value="DUF6491"/>
</dbReference>
<protein>
    <recommendedName>
        <fullName evidence="4">Lipoprotein</fullName>
    </recommendedName>
</protein>
<name>A0A1H2XM59_9PSED</name>
<organism evidence="2 3">
    <name type="scientific">Pseudomonas kuykendallii</name>
    <dbReference type="NCBI Taxonomy" id="1007099"/>
    <lineage>
        <taxon>Bacteria</taxon>
        <taxon>Pseudomonadati</taxon>
        <taxon>Pseudomonadota</taxon>
        <taxon>Gammaproteobacteria</taxon>
        <taxon>Pseudomonadales</taxon>
        <taxon>Pseudomonadaceae</taxon>
        <taxon>Pseudomonas</taxon>
    </lineage>
</organism>
<reference evidence="3" key="1">
    <citation type="submission" date="2016-10" db="EMBL/GenBank/DDBJ databases">
        <authorList>
            <person name="Varghese N."/>
            <person name="Submissions S."/>
        </authorList>
    </citation>
    <scope>NUCLEOTIDE SEQUENCE [LARGE SCALE GENOMIC DNA]</scope>
    <source>
        <strain evidence="3">NRRL B-59562</strain>
    </source>
</reference>
<accession>A0A1H2XM59</accession>
<gene>
    <name evidence="2" type="ORF">SAMN05216287_1960</name>
</gene>